<dbReference type="Proteomes" id="UP001249851">
    <property type="component" value="Unassembled WGS sequence"/>
</dbReference>
<dbReference type="PANTHER" id="PTHR24543">
    <property type="entry name" value="MULTICOPPER OXIDASE-RELATED"/>
    <property type="match status" value="1"/>
</dbReference>
<reference evidence="3" key="1">
    <citation type="journal article" date="2023" name="G3 (Bethesda)">
        <title>Whole genome assembly and annotation of the endangered Caribbean coral Acropora cervicornis.</title>
        <authorList>
            <person name="Selwyn J.D."/>
            <person name="Vollmer S.V."/>
        </authorList>
    </citation>
    <scope>NUCLEOTIDE SEQUENCE</scope>
    <source>
        <strain evidence="3">K2</strain>
    </source>
</reference>
<reference evidence="3" key="2">
    <citation type="journal article" date="2023" name="Science">
        <title>Genomic signatures of disease resistance in endangered staghorn corals.</title>
        <authorList>
            <person name="Vollmer S.V."/>
            <person name="Selwyn J.D."/>
            <person name="Despard B.A."/>
            <person name="Roesel C.L."/>
        </authorList>
    </citation>
    <scope>NUCLEOTIDE SEQUENCE</scope>
    <source>
        <strain evidence="3">K2</strain>
    </source>
</reference>
<organism evidence="3 4">
    <name type="scientific">Acropora cervicornis</name>
    <name type="common">Staghorn coral</name>
    <dbReference type="NCBI Taxonomy" id="6130"/>
    <lineage>
        <taxon>Eukaryota</taxon>
        <taxon>Metazoa</taxon>
        <taxon>Cnidaria</taxon>
        <taxon>Anthozoa</taxon>
        <taxon>Hexacorallia</taxon>
        <taxon>Scleractinia</taxon>
        <taxon>Astrocoeniina</taxon>
        <taxon>Acroporidae</taxon>
        <taxon>Acropora</taxon>
    </lineage>
</organism>
<feature type="domain" description="F5/8 type C" evidence="2">
    <location>
        <begin position="306"/>
        <end position="450"/>
    </location>
</feature>
<evidence type="ECO:0000313" key="3">
    <source>
        <dbReference type="EMBL" id="KAK2572371.1"/>
    </source>
</evidence>
<dbReference type="AlphaFoldDB" id="A0AAD9VFB6"/>
<evidence type="ECO:0000259" key="2">
    <source>
        <dbReference type="PROSITE" id="PS50022"/>
    </source>
</evidence>
<gene>
    <name evidence="3" type="ORF">P5673_002610</name>
</gene>
<comment type="caution">
    <text evidence="3">The sequence shown here is derived from an EMBL/GenBank/DDBJ whole genome shotgun (WGS) entry which is preliminary data.</text>
</comment>
<dbReference type="CDD" id="cd00057">
    <property type="entry name" value="FA58C"/>
    <property type="match status" value="1"/>
</dbReference>
<dbReference type="PROSITE" id="PS01285">
    <property type="entry name" value="FA58C_1"/>
    <property type="match status" value="1"/>
</dbReference>
<dbReference type="EMBL" id="JARQWQ010000004">
    <property type="protein sequence ID" value="KAK2572371.1"/>
    <property type="molecule type" value="Genomic_DNA"/>
</dbReference>
<dbReference type="PANTHER" id="PTHR24543:SF325">
    <property type="entry name" value="F5_8 TYPE C DOMAIN-CONTAINING PROTEIN"/>
    <property type="match status" value="1"/>
</dbReference>
<accession>A0AAD9VFB6</accession>
<dbReference type="Pfam" id="PF00754">
    <property type="entry name" value="F5_F8_type_C"/>
    <property type="match status" value="1"/>
</dbReference>
<dbReference type="Gene3D" id="2.60.120.260">
    <property type="entry name" value="Galactose-binding domain-like"/>
    <property type="match status" value="1"/>
</dbReference>
<dbReference type="InterPro" id="IPR008979">
    <property type="entry name" value="Galactose-bd-like_sf"/>
</dbReference>
<evidence type="ECO:0000256" key="1">
    <source>
        <dbReference type="SAM" id="SignalP"/>
    </source>
</evidence>
<dbReference type="SMART" id="SM00231">
    <property type="entry name" value="FA58C"/>
    <property type="match status" value="1"/>
</dbReference>
<dbReference type="PROSITE" id="PS50022">
    <property type="entry name" value="FA58C_3"/>
    <property type="match status" value="1"/>
</dbReference>
<sequence>MANRNLLSLSLKIAISLFFLGLLTSVSKASEFKFALQRSAEWQFVGRKVQFNFTIAVAESTPLKVKIRLPFNRTAILRITEATYTFDSSCLTSTNNTTTLTSSASDSLYNIAMFDFGDVTRASCDNSTVIKIDFEIQVMNHAHIINGGAQWVSVGAEYKNHSVWAAQVAVQTINPASSRPDLKVEVWPDLGDQSVVANDKVDLRIRLSHSDLTTEEAVSGIITWPLPPMLLLYSWVKVARSIEFGRLKFSDTVDLKCTFTIDKHKTKRDGKIHDCTTHIDVKYNGSINSCSSVSGSNEFTNEEPATTHFKYYVKHGRIKADQITASSYAASAQPHEGRMGGKAWIPHGNLAKERHQFLEVNFLRKVQIRRISTKGAGGSFVKRFQLFYSDDGALWTPYKQGSKIKEFAANVNGNSVAQIILPLPLTAVFVRINPVNWENSIALQVEFYGCKSSDSHIPSKLKFTSHGYLLDTTRNVMYVCSISMESNDQGASWTSMYYGVVSLLAHDAVENVLYGVSLNGRAVMKSTKDHAAKFVGIPLSTWLEVKAKDTTTHAVHILKNDSAIADHTIDPKRIKNTNWGVSAKGIHFEKSSSWSLKAIWMCSNP</sequence>
<feature type="chain" id="PRO_5042173544" evidence="1">
    <location>
        <begin position="30"/>
        <end position="605"/>
    </location>
</feature>
<dbReference type="SUPFAM" id="SSF49785">
    <property type="entry name" value="Galactose-binding domain-like"/>
    <property type="match status" value="1"/>
</dbReference>
<proteinExistence type="predicted"/>
<dbReference type="InterPro" id="IPR000421">
    <property type="entry name" value="FA58C"/>
</dbReference>
<keyword evidence="4" id="KW-1185">Reference proteome</keyword>
<keyword evidence="1" id="KW-0732">Signal</keyword>
<evidence type="ECO:0000313" key="4">
    <source>
        <dbReference type="Proteomes" id="UP001249851"/>
    </source>
</evidence>
<feature type="signal peptide" evidence="1">
    <location>
        <begin position="1"/>
        <end position="29"/>
    </location>
</feature>
<protein>
    <submittedName>
        <fullName evidence="3">Neuropilin-2</fullName>
    </submittedName>
</protein>
<name>A0AAD9VFB6_ACRCE</name>